<dbReference type="OrthoDB" id="9810135at2"/>
<evidence type="ECO:0000313" key="1">
    <source>
        <dbReference type="EMBL" id="KNZ41384.1"/>
    </source>
</evidence>
<evidence type="ECO:0008006" key="3">
    <source>
        <dbReference type="Google" id="ProtNLM"/>
    </source>
</evidence>
<name>A0A0L6TYQ3_9FIRM</name>
<dbReference type="RefSeq" id="WP_050740688.1">
    <property type="nucleotide sequence ID" value="NZ_UHJK01000001.1"/>
</dbReference>
<gene>
    <name evidence="1" type="ORF">AKG39_12245</name>
</gene>
<comment type="caution">
    <text evidence="1">The sequence shown here is derived from an EMBL/GenBank/DDBJ whole genome shotgun (WGS) entry which is preliminary data.</text>
</comment>
<dbReference type="InterPro" id="IPR025935">
    <property type="entry name" value="AbiH"/>
</dbReference>
<sequence>MKYSQYENDMKLYIIGNGFDLHHNLPTSTNDFQNCVEKHDTYDYYSNSGVDWNAYEEGLSYFDVAAMAESYIESPDYLSDKESDRDGVIFQMEQIMDTMYYVRNEALKYMILTANQKIFDNRYHFINKDMFENSLILSFNYTSTIQELYNCENIHGITHIHGFFDDGDELIFGYANPEEEALRVFHPHDIDVGIEISIRNRDEDDHDDFYIHKQYQSMYDFYCSNQKKLQIDNLINWIADYKDEVDEIIVLGHSMGFVDKVYFEELEKMLKPLKWRISRYTNSNAGIDPSDHTLKCYSFFTKIDPAICGISDYLI</sequence>
<dbReference type="Pfam" id="PF14253">
    <property type="entry name" value="AbiH"/>
    <property type="match status" value="1"/>
</dbReference>
<organism evidence="1 2">
    <name type="scientific">Acetobacterium bakii</name>
    <dbReference type="NCBI Taxonomy" id="52689"/>
    <lineage>
        <taxon>Bacteria</taxon>
        <taxon>Bacillati</taxon>
        <taxon>Bacillota</taxon>
        <taxon>Clostridia</taxon>
        <taxon>Eubacteriales</taxon>
        <taxon>Eubacteriaceae</taxon>
        <taxon>Acetobacterium</taxon>
    </lineage>
</organism>
<accession>A0A0L6TYQ3</accession>
<protein>
    <recommendedName>
        <fullName evidence="3">Bacteriophage abortive infection AbiH</fullName>
    </recommendedName>
</protein>
<dbReference type="AlphaFoldDB" id="A0A0L6TYQ3"/>
<dbReference type="EMBL" id="LGYO01000031">
    <property type="protein sequence ID" value="KNZ41384.1"/>
    <property type="molecule type" value="Genomic_DNA"/>
</dbReference>
<proteinExistence type="predicted"/>
<dbReference type="PATRIC" id="fig|52689.4.peg.1804"/>
<reference evidence="2" key="1">
    <citation type="submission" date="2015-07" db="EMBL/GenBank/DDBJ databases">
        <title>Draft genome sequence of Acetobacterium bakii DSM 8293, a potential psychrophilic chemical producer through syngas fermentation.</title>
        <authorList>
            <person name="Song Y."/>
            <person name="Hwang S."/>
            <person name="Cho B.-K."/>
        </authorList>
    </citation>
    <scope>NUCLEOTIDE SEQUENCE [LARGE SCALE GENOMIC DNA]</scope>
    <source>
        <strain evidence="2">DSM 8239</strain>
    </source>
</reference>
<keyword evidence="2" id="KW-1185">Reference proteome</keyword>
<evidence type="ECO:0000313" key="2">
    <source>
        <dbReference type="Proteomes" id="UP000036873"/>
    </source>
</evidence>
<dbReference type="Proteomes" id="UP000036873">
    <property type="component" value="Unassembled WGS sequence"/>
</dbReference>